<accession>A0A4R5VXB5</accession>
<reference evidence="2 3" key="1">
    <citation type="submission" date="2019-03" db="EMBL/GenBank/DDBJ databases">
        <title>Bacillus niacini sp. nov. a Nicotinate-Metabolizing Mesophile Isolated from Soil.</title>
        <authorList>
            <person name="Zhang G."/>
        </authorList>
    </citation>
    <scope>NUCLEOTIDE SEQUENCE [LARGE SCALE GENOMIC DNA]</scope>
    <source>
        <strain evidence="2 3">WN066</strain>
    </source>
</reference>
<protein>
    <submittedName>
        <fullName evidence="2">General stress protein</fullName>
    </submittedName>
</protein>
<sequence length="108" mass="11961">METVKIVENGVQAKKEIEQLMGKGFSKNEIYLLAHDKNRSEDLTDALDISDIGVAEQGVFDSLANVFRSRGDELRTMLESLGLSDEEAERYEAEMDHGKVIVVASKSA</sequence>
<dbReference type="InterPro" id="IPR025889">
    <property type="entry name" value="GSP17M-like_dom"/>
</dbReference>
<dbReference type="Pfam" id="PF11181">
    <property type="entry name" value="YflT"/>
    <property type="match status" value="1"/>
</dbReference>
<organism evidence="2 3">
    <name type="scientific">Bacillus salipaludis</name>
    <dbReference type="NCBI Taxonomy" id="2547811"/>
    <lineage>
        <taxon>Bacteria</taxon>
        <taxon>Bacillati</taxon>
        <taxon>Bacillota</taxon>
        <taxon>Bacilli</taxon>
        <taxon>Bacillales</taxon>
        <taxon>Bacillaceae</taxon>
        <taxon>Bacillus</taxon>
    </lineage>
</organism>
<gene>
    <name evidence="2" type="ORF">E2K98_03900</name>
</gene>
<evidence type="ECO:0000313" key="3">
    <source>
        <dbReference type="Proteomes" id="UP000295132"/>
    </source>
</evidence>
<dbReference type="EMBL" id="SMYO01000002">
    <property type="protein sequence ID" value="TDK64020.1"/>
    <property type="molecule type" value="Genomic_DNA"/>
</dbReference>
<proteinExistence type="predicted"/>
<dbReference type="RefSeq" id="WP_133332966.1">
    <property type="nucleotide sequence ID" value="NZ_SMYO01000002.1"/>
</dbReference>
<evidence type="ECO:0000313" key="2">
    <source>
        <dbReference type="EMBL" id="TDK64020.1"/>
    </source>
</evidence>
<evidence type="ECO:0000259" key="1">
    <source>
        <dbReference type="Pfam" id="PF11181"/>
    </source>
</evidence>
<dbReference type="Proteomes" id="UP000295132">
    <property type="component" value="Unassembled WGS sequence"/>
</dbReference>
<feature type="domain" description="General stress protein 17M-like" evidence="1">
    <location>
        <begin position="3"/>
        <end position="98"/>
    </location>
</feature>
<dbReference type="AlphaFoldDB" id="A0A4R5VXB5"/>
<comment type="caution">
    <text evidence="2">The sequence shown here is derived from an EMBL/GenBank/DDBJ whole genome shotgun (WGS) entry which is preliminary data.</text>
</comment>
<name>A0A4R5VXB5_9BACI</name>